<dbReference type="Proteomes" id="UP000002058">
    <property type="component" value="Unassembled WGS sequence"/>
</dbReference>
<feature type="chain" id="PRO_5002937934" evidence="1">
    <location>
        <begin position="22"/>
        <end position="242"/>
    </location>
</feature>
<dbReference type="OMA" id="MFYYAYL"/>
<sequence length="242" mass="26835">MFAFINIVFLLVSYLASVAQGYSIPGGYERCMFYYAYLLDCKINDGKPTTIGTGCAKVLGTGGTPCSMNQFLEFIMDPSKPANVFSGKYPEIPPLEDTAKKVVDGDFAGPVTPGRVHTDGGKSKDYDKLLAKVTDFIAQKLPKADEDLRKEAKNSVLRIFTSRVEATSRTFFENNSDIEPKYQKKSRGGIEYQTIDPQETLRANPNLTRAQLKERFDENAKGGHSNNVRALDASLQVIEYCD</sequence>
<proteinExistence type="predicted"/>
<dbReference type="OrthoDB" id="4917004at2759"/>
<dbReference type="AlphaFoldDB" id="C4JVY4"/>
<reference evidence="3" key="1">
    <citation type="journal article" date="2009" name="Genome Res.">
        <title>Comparative genomic analyses of the human fungal pathogens Coccidioides and their relatives.</title>
        <authorList>
            <person name="Sharpton T.J."/>
            <person name="Stajich J.E."/>
            <person name="Rounsley S.D."/>
            <person name="Gardner M.J."/>
            <person name="Wortman J.R."/>
            <person name="Jordar V.S."/>
            <person name="Maiti R."/>
            <person name="Kodira C.D."/>
            <person name="Neafsey D.E."/>
            <person name="Zeng Q."/>
            <person name="Hung C.-Y."/>
            <person name="McMahan C."/>
            <person name="Muszewska A."/>
            <person name="Grynberg M."/>
            <person name="Mandel M.A."/>
            <person name="Kellner E.M."/>
            <person name="Barker B.M."/>
            <person name="Galgiani J.N."/>
            <person name="Orbach M.J."/>
            <person name="Kirkland T.N."/>
            <person name="Cole G.T."/>
            <person name="Henn M.R."/>
            <person name="Birren B.W."/>
            <person name="Taylor J.W."/>
        </authorList>
    </citation>
    <scope>NUCLEOTIDE SEQUENCE [LARGE SCALE GENOMIC DNA]</scope>
    <source>
        <strain evidence="3">UAMH 1704</strain>
    </source>
</reference>
<dbReference type="InParanoid" id="C4JVY4"/>
<dbReference type="STRING" id="336963.C4JVY4"/>
<evidence type="ECO:0000256" key="1">
    <source>
        <dbReference type="SAM" id="SignalP"/>
    </source>
</evidence>
<dbReference type="GeneID" id="8442914"/>
<dbReference type="EMBL" id="CH476618">
    <property type="protein sequence ID" value="EEP81861.1"/>
    <property type="molecule type" value="Genomic_DNA"/>
</dbReference>
<dbReference type="HOGENOM" id="CLU_1147922_0_0_1"/>
<name>C4JVY4_UNCRE</name>
<protein>
    <submittedName>
        <fullName evidence="2">Uncharacterized protein</fullName>
    </submittedName>
</protein>
<evidence type="ECO:0000313" key="2">
    <source>
        <dbReference type="EMBL" id="EEP81861.1"/>
    </source>
</evidence>
<dbReference type="RefSeq" id="XP_002583759.1">
    <property type="nucleotide sequence ID" value="XM_002583713.1"/>
</dbReference>
<dbReference type="KEGG" id="ure:UREG_06726"/>
<dbReference type="VEuPathDB" id="FungiDB:UREG_06726"/>
<organism evidence="2 3">
    <name type="scientific">Uncinocarpus reesii (strain UAMH 1704)</name>
    <dbReference type="NCBI Taxonomy" id="336963"/>
    <lineage>
        <taxon>Eukaryota</taxon>
        <taxon>Fungi</taxon>
        <taxon>Dikarya</taxon>
        <taxon>Ascomycota</taxon>
        <taxon>Pezizomycotina</taxon>
        <taxon>Eurotiomycetes</taxon>
        <taxon>Eurotiomycetidae</taxon>
        <taxon>Onygenales</taxon>
        <taxon>Onygenaceae</taxon>
        <taxon>Uncinocarpus</taxon>
    </lineage>
</organism>
<dbReference type="eggNOG" id="ENOG502T58U">
    <property type="taxonomic scope" value="Eukaryota"/>
</dbReference>
<gene>
    <name evidence="2" type="ORF">UREG_06726</name>
</gene>
<keyword evidence="3" id="KW-1185">Reference proteome</keyword>
<accession>C4JVY4</accession>
<evidence type="ECO:0000313" key="3">
    <source>
        <dbReference type="Proteomes" id="UP000002058"/>
    </source>
</evidence>
<keyword evidence="1" id="KW-0732">Signal</keyword>
<feature type="signal peptide" evidence="1">
    <location>
        <begin position="1"/>
        <end position="21"/>
    </location>
</feature>